<evidence type="ECO:0000313" key="2">
    <source>
        <dbReference type="Proteomes" id="UP000469385"/>
    </source>
</evidence>
<dbReference type="RefSeq" id="WP_157399675.1">
    <property type="nucleotide sequence ID" value="NZ_WSEL01000009.1"/>
</dbReference>
<keyword evidence="2" id="KW-1185">Reference proteome</keyword>
<comment type="caution">
    <text evidence="1">The sequence shown here is derived from an EMBL/GenBank/DDBJ whole genome shotgun (WGS) entry which is preliminary data.</text>
</comment>
<dbReference type="Pfam" id="PF14196">
    <property type="entry name" value="ATC_hydrolase"/>
    <property type="match status" value="1"/>
</dbReference>
<dbReference type="Proteomes" id="UP000469385">
    <property type="component" value="Unassembled WGS sequence"/>
</dbReference>
<organism evidence="1 2">
    <name type="scientific">Ramlibacter pinisoli</name>
    <dbReference type="NCBI Taxonomy" id="2682844"/>
    <lineage>
        <taxon>Bacteria</taxon>
        <taxon>Pseudomonadati</taxon>
        <taxon>Pseudomonadota</taxon>
        <taxon>Betaproteobacteria</taxon>
        <taxon>Burkholderiales</taxon>
        <taxon>Comamonadaceae</taxon>
        <taxon>Ramlibacter</taxon>
    </lineage>
</organism>
<dbReference type="EMBL" id="WSEL01000009">
    <property type="protein sequence ID" value="MVQ31648.1"/>
    <property type="molecule type" value="Genomic_DNA"/>
</dbReference>
<dbReference type="AlphaFoldDB" id="A0A6N8IY01"/>
<accession>A0A6N8IY01</accession>
<dbReference type="InterPro" id="IPR026002">
    <property type="entry name" value="ATC_hydrolase-like"/>
</dbReference>
<name>A0A6N8IY01_9BURK</name>
<proteinExistence type="predicted"/>
<gene>
    <name evidence="1" type="ORF">GON04_19475</name>
</gene>
<evidence type="ECO:0008006" key="3">
    <source>
        <dbReference type="Google" id="ProtNLM"/>
    </source>
</evidence>
<evidence type="ECO:0000313" key="1">
    <source>
        <dbReference type="EMBL" id="MVQ31648.1"/>
    </source>
</evidence>
<protein>
    <recommendedName>
        <fullName evidence="3">L-2-amino-thiazoline-4-carboxylic acid hydrolase</fullName>
    </recommendedName>
</protein>
<sequence length="222" mass="25035">MTAPRLSFGDTSVTALVTAVRQALGPECPADWEQVASAVALRADELLAANRHMALDPPGEQWLRTCATVLAAYEELKPSVDPARLLRIFLNAMAAPFRQQVSAYLESRFGISDDAPQEAFSRISENFQTRGEQRFGASFRYATEVRDERRNFVNIQRCFFNDFFRANRAAEVTALFCALDKVWAEALEDPRYGVRFERPTTLAADGDACRFQFHRTGSMQHE</sequence>
<reference evidence="1 2" key="1">
    <citation type="submission" date="2019-12" db="EMBL/GenBank/DDBJ databases">
        <authorList>
            <person name="Huq M.A."/>
        </authorList>
    </citation>
    <scope>NUCLEOTIDE SEQUENCE [LARGE SCALE GENOMIC DNA]</scope>
    <source>
        <strain evidence="1 2">MAH-25</strain>
    </source>
</reference>